<dbReference type="Pfam" id="PF00651">
    <property type="entry name" value="BTB"/>
    <property type="match status" value="1"/>
</dbReference>
<protein>
    <recommendedName>
        <fullName evidence="1">BTB domain-containing protein</fullName>
    </recommendedName>
</protein>
<name>A0AAD6TUB9_9AGAR</name>
<dbReference type="Gene3D" id="3.30.710.10">
    <property type="entry name" value="Potassium Channel Kv1.1, Chain A"/>
    <property type="match status" value="1"/>
</dbReference>
<evidence type="ECO:0000313" key="3">
    <source>
        <dbReference type="Proteomes" id="UP001222325"/>
    </source>
</evidence>
<evidence type="ECO:0000259" key="1">
    <source>
        <dbReference type="PROSITE" id="PS50097"/>
    </source>
</evidence>
<dbReference type="Proteomes" id="UP001222325">
    <property type="component" value="Unassembled WGS sequence"/>
</dbReference>
<gene>
    <name evidence="2" type="ORF">B0H15DRAFT_805465</name>
</gene>
<dbReference type="AlphaFoldDB" id="A0AAD6TUB9"/>
<sequence>MTSTNLSDRTAPTILTPGPPFCDPAADLILRSSDDIEFHVHRVVLSLLSPVFQDMFTFPQPASEPEIPEVGMSESGDALDRALRFCYPGAEPSVETLAQLCEILDILLHKYDMQSIVPVAKLYLTQHLDTNPLGSFAVAARYNWDELASVAAKKCLGLPLRAPNFPTVDELRYVSGKTYDSLLQYHNRCAETARLAIGFHWLPPLFDSFLKAVTTECQCKQYHVEFSMLKLIVQRRNDHRVWNWIRTDGRVPVWLGEYLHKLQDSVFATPLCALDEDELLAEVFMLGFESKCSRCQTAASLLPIYVTTQLWPKIKEDVDRIKFALEF</sequence>
<dbReference type="InterPro" id="IPR000210">
    <property type="entry name" value="BTB/POZ_dom"/>
</dbReference>
<dbReference type="InterPro" id="IPR011333">
    <property type="entry name" value="SKP1/BTB/POZ_sf"/>
</dbReference>
<dbReference type="CDD" id="cd18186">
    <property type="entry name" value="BTB_POZ_ZBTB_KLHL-like"/>
    <property type="match status" value="1"/>
</dbReference>
<comment type="caution">
    <text evidence="2">The sequence shown here is derived from an EMBL/GenBank/DDBJ whole genome shotgun (WGS) entry which is preliminary data.</text>
</comment>
<dbReference type="EMBL" id="JARJCN010000078">
    <property type="protein sequence ID" value="KAJ7076737.1"/>
    <property type="molecule type" value="Genomic_DNA"/>
</dbReference>
<feature type="domain" description="BTB" evidence="1">
    <location>
        <begin position="26"/>
        <end position="89"/>
    </location>
</feature>
<proteinExistence type="predicted"/>
<organism evidence="2 3">
    <name type="scientific">Mycena belliarum</name>
    <dbReference type="NCBI Taxonomy" id="1033014"/>
    <lineage>
        <taxon>Eukaryota</taxon>
        <taxon>Fungi</taxon>
        <taxon>Dikarya</taxon>
        <taxon>Basidiomycota</taxon>
        <taxon>Agaricomycotina</taxon>
        <taxon>Agaricomycetes</taxon>
        <taxon>Agaricomycetidae</taxon>
        <taxon>Agaricales</taxon>
        <taxon>Marasmiineae</taxon>
        <taxon>Mycenaceae</taxon>
        <taxon>Mycena</taxon>
    </lineage>
</organism>
<accession>A0AAD6TUB9</accession>
<keyword evidence="3" id="KW-1185">Reference proteome</keyword>
<reference evidence="2" key="1">
    <citation type="submission" date="2023-03" db="EMBL/GenBank/DDBJ databases">
        <title>Massive genome expansion in bonnet fungi (Mycena s.s.) driven by repeated elements and novel gene families across ecological guilds.</title>
        <authorList>
            <consortium name="Lawrence Berkeley National Laboratory"/>
            <person name="Harder C.B."/>
            <person name="Miyauchi S."/>
            <person name="Viragh M."/>
            <person name="Kuo A."/>
            <person name="Thoen E."/>
            <person name="Andreopoulos B."/>
            <person name="Lu D."/>
            <person name="Skrede I."/>
            <person name="Drula E."/>
            <person name="Henrissat B."/>
            <person name="Morin E."/>
            <person name="Kohler A."/>
            <person name="Barry K."/>
            <person name="LaButti K."/>
            <person name="Morin E."/>
            <person name="Salamov A."/>
            <person name="Lipzen A."/>
            <person name="Mereny Z."/>
            <person name="Hegedus B."/>
            <person name="Baldrian P."/>
            <person name="Stursova M."/>
            <person name="Weitz H."/>
            <person name="Taylor A."/>
            <person name="Grigoriev I.V."/>
            <person name="Nagy L.G."/>
            <person name="Martin F."/>
            <person name="Kauserud H."/>
        </authorList>
    </citation>
    <scope>NUCLEOTIDE SEQUENCE</scope>
    <source>
        <strain evidence="2">CBHHK173m</strain>
    </source>
</reference>
<evidence type="ECO:0000313" key="2">
    <source>
        <dbReference type="EMBL" id="KAJ7076737.1"/>
    </source>
</evidence>
<dbReference type="PROSITE" id="PS50097">
    <property type="entry name" value="BTB"/>
    <property type="match status" value="1"/>
</dbReference>
<dbReference type="SUPFAM" id="SSF54695">
    <property type="entry name" value="POZ domain"/>
    <property type="match status" value="1"/>
</dbReference>
<dbReference type="SMART" id="SM00225">
    <property type="entry name" value="BTB"/>
    <property type="match status" value="1"/>
</dbReference>